<dbReference type="PANTHER" id="PTHR30290">
    <property type="entry name" value="PERIPLASMIC BINDING COMPONENT OF ABC TRANSPORTER"/>
    <property type="match status" value="1"/>
</dbReference>
<keyword evidence="6" id="KW-1185">Reference proteome</keyword>
<protein>
    <submittedName>
        <fullName evidence="5">ABC transporter substrate-binding protein</fullName>
    </submittedName>
</protein>
<gene>
    <name evidence="5" type="ORF">ACFSX5_05190</name>
</gene>
<dbReference type="Gene3D" id="3.90.76.10">
    <property type="entry name" value="Dipeptide-binding Protein, Domain 1"/>
    <property type="match status" value="1"/>
</dbReference>
<evidence type="ECO:0000259" key="4">
    <source>
        <dbReference type="Pfam" id="PF00496"/>
    </source>
</evidence>
<evidence type="ECO:0000256" key="2">
    <source>
        <dbReference type="ARBA" id="ARBA00005695"/>
    </source>
</evidence>
<proteinExistence type="inferred from homology"/>
<dbReference type="PANTHER" id="PTHR30290:SF65">
    <property type="entry name" value="MONOACYL PHOSPHATIDYLINOSITOL TETRAMANNOSIDE-BINDING PROTEIN LPQW-RELATED"/>
    <property type="match status" value="1"/>
</dbReference>
<feature type="signal peptide" evidence="3">
    <location>
        <begin position="1"/>
        <end position="27"/>
    </location>
</feature>
<dbReference type="Gene3D" id="3.40.190.10">
    <property type="entry name" value="Periplasmic binding protein-like II"/>
    <property type="match status" value="1"/>
</dbReference>
<accession>A0ABW5QI66</accession>
<comment type="subcellular location">
    <subcellularLocation>
        <location evidence="1">Periplasm</location>
    </subcellularLocation>
</comment>
<comment type="caution">
    <text evidence="5">The sequence shown here is derived from an EMBL/GenBank/DDBJ whole genome shotgun (WGS) entry which is preliminary data.</text>
</comment>
<dbReference type="CDD" id="cd08509">
    <property type="entry name" value="PBP2_TmCBP_oligosaccharides_like"/>
    <property type="match status" value="1"/>
</dbReference>
<dbReference type="Pfam" id="PF00496">
    <property type="entry name" value="SBP_bac_5"/>
    <property type="match status" value="1"/>
</dbReference>
<comment type="similarity">
    <text evidence="2">Belongs to the bacterial solute-binding protein 5 family.</text>
</comment>
<evidence type="ECO:0000256" key="3">
    <source>
        <dbReference type="SAM" id="SignalP"/>
    </source>
</evidence>
<dbReference type="Gene3D" id="3.10.105.10">
    <property type="entry name" value="Dipeptide-binding Protein, Domain 3"/>
    <property type="match status" value="1"/>
</dbReference>
<dbReference type="InterPro" id="IPR000914">
    <property type="entry name" value="SBP_5_dom"/>
</dbReference>
<dbReference type="EMBL" id="JBHUNP010000001">
    <property type="protein sequence ID" value="MFD2647191.1"/>
    <property type="molecule type" value="Genomic_DNA"/>
</dbReference>
<organism evidence="5 6">
    <name type="scientific">Devosia albogilva</name>
    <dbReference type="NCBI Taxonomy" id="429726"/>
    <lineage>
        <taxon>Bacteria</taxon>
        <taxon>Pseudomonadati</taxon>
        <taxon>Pseudomonadota</taxon>
        <taxon>Alphaproteobacteria</taxon>
        <taxon>Hyphomicrobiales</taxon>
        <taxon>Devosiaceae</taxon>
        <taxon>Devosia</taxon>
    </lineage>
</organism>
<dbReference type="Proteomes" id="UP001597521">
    <property type="component" value="Unassembled WGS sequence"/>
</dbReference>
<dbReference type="PIRSF" id="PIRSF002741">
    <property type="entry name" value="MppA"/>
    <property type="match status" value="1"/>
</dbReference>
<reference evidence="6" key="1">
    <citation type="journal article" date="2019" name="Int. J. Syst. Evol. Microbiol.">
        <title>The Global Catalogue of Microorganisms (GCM) 10K type strain sequencing project: providing services to taxonomists for standard genome sequencing and annotation.</title>
        <authorList>
            <consortium name="The Broad Institute Genomics Platform"/>
            <consortium name="The Broad Institute Genome Sequencing Center for Infectious Disease"/>
            <person name="Wu L."/>
            <person name="Ma J."/>
        </authorList>
    </citation>
    <scope>NUCLEOTIDE SEQUENCE [LARGE SCALE GENOMIC DNA]</scope>
    <source>
        <strain evidence="6">CCM 7427</strain>
    </source>
</reference>
<feature type="domain" description="Solute-binding protein family 5" evidence="4">
    <location>
        <begin position="87"/>
        <end position="480"/>
    </location>
</feature>
<evidence type="ECO:0000313" key="5">
    <source>
        <dbReference type="EMBL" id="MFD2647191.1"/>
    </source>
</evidence>
<name>A0ABW5QI66_9HYPH</name>
<dbReference type="RefSeq" id="WP_386832225.1">
    <property type="nucleotide sequence ID" value="NZ_JBHUNP010000001.1"/>
</dbReference>
<keyword evidence="3" id="KW-0732">Signal</keyword>
<evidence type="ECO:0000313" key="6">
    <source>
        <dbReference type="Proteomes" id="UP001597521"/>
    </source>
</evidence>
<evidence type="ECO:0000256" key="1">
    <source>
        <dbReference type="ARBA" id="ARBA00004418"/>
    </source>
</evidence>
<dbReference type="SUPFAM" id="SSF53850">
    <property type="entry name" value="Periplasmic binding protein-like II"/>
    <property type="match status" value="1"/>
</dbReference>
<dbReference type="InterPro" id="IPR039424">
    <property type="entry name" value="SBP_5"/>
</dbReference>
<feature type="chain" id="PRO_5045655275" evidence="3">
    <location>
        <begin position="28"/>
        <end position="586"/>
    </location>
</feature>
<dbReference type="InterPro" id="IPR030678">
    <property type="entry name" value="Peptide/Ni-bd"/>
</dbReference>
<sequence length="586" mass="64410">MPKLERNTRAGLTALAAMMMGTALVGAQDLPDVPRNRTLVSQGWDYYNSVPSIDNFNPYAGVLLHQRNSLHYTVNESLFYTNHFTNELIPWIGESYSYNDDYTEITINLREGVTWSDGETLDAGDVVFTFDMLKGAAPDLLFSSAIAEWVASAEAVDPLTVKVTLTKPGPRWAADFLATGQSTRFVIVPQHIWEGQDPKTFANFDLEKGWPVGTGPYELVKSDASSLFFDLRDGWWALDAGVVAEMPKVERVIYVPATAEAMPQLYATNQIDIGRNIQSGVFEAIRVQNPNLAAWNSEGPVWGAPNGCVVGIRFNTQKEPFDDVALRQAINAAIDRDQIINLAYEGSVQKAVLPFSSYQGMLDYVDAIADTVDLSQLDARNLDRVAELMAEAGYTSTDGKWTNADGSPLQIAIQVGQGDPVGPVLGEQLVSAGFDAIVNVQQSTAQTEALTAGNFELSVYPHCGSLYDPWQTLEHFHSKYAAPEGEAATNLRAVTRYANPELDALLDQMESSQPSPDDAEYVALAEQATAIFARDLPEIPLFEEIQTQPFNTTFWTGYPSSSDPYVAQPLPWEGFALVIHRLQPTQ</sequence>